<name>A0A382M216_9ZZZZ</name>
<evidence type="ECO:0000259" key="1">
    <source>
        <dbReference type="Pfam" id="PF25145"/>
    </source>
</evidence>
<feature type="domain" description="NfeD1b N-terminal" evidence="1">
    <location>
        <begin position="35"/>
        <end position="96"/>
    </location>
</feature>
<protein>
    <recommendedName>
        <fullName evidence="1">NfeD1b N-terminal domain-containing protein</fullName>
    </recommendedName>
</protein>
<gene>
    <name evidence="2" type="ORF">METZ01_LOCUS295674</name>
</gene>
<proteinExistence type="predicted"/>
<dbReference type="EMBL" id="UINC01090671">
    <property type="protein sequence ID" value="SVC42820.1"/>
    <property type="molecule type" value="Genomic_DNA"/>
</dbReference>
<reference evidence="2" key="1">
    <citation type="submission" date="2018-05" db="EMBL/GenBank/DDBJ databases">
        <authorList>
            <person name="Lanie J.A."/>
            <person name="Ng W.-L."/>
            <person name="Kazmierczak K.M."/>
            <person name="Andrzejewski T.M."/>
            <person name="Davidsen T.M."/>
            <person name="Wayne K.J."/>
            <person name="Tettelin H."/>
            <person name="Glass J.I."/>
            <person name="Rusch D."/>
            <person name="Podicherti R."/>
            <person name="Tsui H.-C.T."/>
            <person name="Winkler M.E."/>
        </authorList>
    </citation>
    <scope>NUCLEOTIDE SEQUENCE</scope>
</reference>
<feature type="non-terminal residue" evidence="2">
    <location>
        <position position="96"/>
    </location>
</feature>
<dbReference type="Gene3D" id="3.90.226.10">
    <property type="entry name" value="2-enoyl-CoA Hydratase, Chain A, domain 1"/>
    <property type="match status" value="1"/>
</dbReference>
<sequence>MRYKIALAILLISIILICDLYKSSISADYEVSHIKIVQVTGVINNVTAKYIERNIEQSSPENNQLIIITLDTPGGSLEATRQIVEVILSSKIPIVS</sequence>
<dbReference type="InterPro" id="IPR029045">
    <property type="entry name" value="ClpP/crotonase-like_dom_sf"/>
</dbReference>
<dbReference type="AlphaFoldDB" id="A0A382M216"/>
<dbReference type="InterPro" id="IPR052165">
    <property type="entry name" value="Membrane_assoc_protease"/>
</dbReference>
<evidence type="ECO:0000313" key="2">
    <source>
        <dbReference type="EMBL" id="SVC42820.1"/>
    </source>
</evidence>
<dbReference type="SUPFAM" id="SSF52096">
    <property type="entry name" value="ClpP/crotonase"/>
    <property type="match status" value="1"/>
</dbReference>
<dbReference type="Pfam" id="PF25145">
    <property type="entry name" value="NfeD1b_N"/>
    <property type="match status" value="1"/>
</dbReference>
<organism evidence="2">
    <name type="scientific">marine metagenome</name>
    <dbReference type="NCBI Taxonomy" id="408172"/>
    <lineage>
        <taxon>unclassified sequences</taxon>
        <taxon>metagenomes</taxon>
        <taxon>ecological metagenomes</taxon>
    </lineage>
</organism>
<dbReference type="InterPro" id="IPR056738">
    <property type="entry name" value="NfeD1b_N"/>
</dbReference>
<dbReference type="PANTHER" id="PTHR33507">
    <property type="entry name" value="INNER MEMBRANE PROTEIN YBBJ"/>
    <property type="match status" value="1"/>
</dbReference>
<accession>A0A382M216</accession>